<evidence type="ECO:0000256" key="7">
    <source>
        <dbReference type="ARBA" id="ARBA00023237"/>
    </source>
</evidence>
<evidence type="ECO:0000313" key="10">
    <source>
        <dbReference type="Proteomes" id="UP000231926"/>
    </source>
</evidence>
<evidence type="ECO:0000256" key="6">
    <source>
        <dbReference type="ARBA" id="ARBA00023136"/>
    </source>
</evidence>
<comment type="similarity">
    <text evidence="2">Belongs to the OmpP1/FadL family.</text>
</comment>
<dbReference type="RefSeq" id="WP_100708764.1">
    <property type="nucleotide sequence ID" value="NZ_NPDR01000001.1"/>
</dbReference>
<evidence type="ECO:0000256" key="8">
    <source>
        <dbReference type="SAM" id="MobiDB-lite"/>
    </source>
</evidence>
<proteinExistence type="inferred from homology"/>
<dbReference type="EMBL" id="NPDR01000001">
    <property type="protein sequence ID" value="PJZ50661.1"/>
    <property type="molecule type" value="Genomic_DNA"/>
</dbReference>
<dbReference type="Proteomes" id="UP000231926">
    <property type="component" value="Unassembled WGS sequence"/>
</dbReference>
<dbReference type="Gene3D" id="2.40.160.60">
    <property type="entry name" value="Outer membrane protein transport protein (OMPP1/FadL/TodX)"/>
    <property type="match status" value="2"/>
</dbReference>
<dbReference type="GO" id="GO:0015483">
    <property type="term" value="F:long-chain fatty acid transporting porin activity"/>
    <property type="evidence" value="ECO:0007669"/>
    <property type="project" value="TreeGrafter"/>
</dbReference>
<evidence type="ECO:0000256" key="2">
    <source>
        <dbReference type="ARBA" id="ARBA00008163"/>
    </source>
</evidence>
<dbReference type="SUPFAM" id="SSF56935">
    <property type="entry name" value="Porins"/>
    <property type="match status" value="1"/>
</dbReference>
<sequence>MRNRAYSQKIISGSRIILAVLGILGVGTSELTAGSYGDIYGAHAGAAGMAGAVTATVNNSSAVFYNVAGLGRLNEADLFVAQWEQKEKDKEAAAANGEVPKDANGNPIPQEGPLLNTEPQAENGAPPDKWYKRTWFSFRDGFANMGKGMFTYQPLLRPNRPFHEVSFLGTYANPTLKNNAPKNENTKNPDDSFVGLGFTMNLNEIFDIGRTIRFGLNAIVPASGNLMVVNDQNPTVPRYLQSGKSNERPTIMAGVGVELWKDRLFAGVGITALAGGSGAILLKDVPISPDPVQANSQVVLTLKPIINPTYGLQFTYGKWSAGVSYKRETYLSADPIPARAQTTLLGIQLDFDLALLDQYNPRVWSYGLGFRPSEKLLLSLDVNREMWSLYKLSRIKEKYSEPLDFHDTTNVRMGAEYAFRPFLKFRGGLGKRPSPVPHYAGANNWMDNDRMIYSVGVSYIFNGKNFAFLKDRLKNPVIFDLAITNQQLKNVEINKTFPTERNPSYNYGGYIWSVNFSVSLFF</sequence>
<evidence type="ECO:0000256" key="4">
    <source>
        <dbReference type="ARBA" id="ARBA00022692"/>
    </source>
</evidence>
<evidence type="ECO:0000313" key="9">
    <source>
        <dbReference type="EMBL" id="PJZ50661.1"/>
    </source>
</evidence>
<organism evidence="9 10">
    <name type="scientific">Leptospira saintgironsiae</name>
    <dbReference type="NCBI Taxonomy" id="2023183"/>
    <lineage>
        <taxon>Bacteria</taxon>
        <taxon>Pseudomonadati</taxon>
        <taxon>Spirochaetota</taxon>
        <taxon>Spirochaetia</taxon>
        <taxon>Leptospirales</taxon>
        <taxon>Leptospiraceae</taxon>
        <taxon>Leptospira</taxon>
    </lineage>
</organism>
<dbReference type="PANTHER" id="PTHR35093">
    <property type="entry name" value="OUTER MEMBRANE PROTEIN NMB0088-RELATED"/>
    <property type="match status" value="1"/>
</dbReference>
<comment type="caution">
    <text evidence="9">The sequence shown here is derived from an EMBL/GenBank/DDBJ whole genome shotgun (WGS) entry which is preliminary data.</text>
</comment>
<protein>
    <submittedName>
        <fullName evidence="9">Aromatic hydrocarbon degradation protein</fullName>
    </submittedName>
</protein>
<accession>A0A2M9YGH4</accession>
<keyword evidence="7" id="KW-0998">Cell outer membrane</keyword>
<comment type="subcellular location">
    <subcellularLocation>
        <location evidence="1">Cell outer membrane</location>
        <topology evidence="1">Multi-pass membrane protein</topology>
    </subcellularLocation>
</comment>
<reference evidence="9 10" key="1">
    <citation type="submission" date="2017-07" db="EMBL/GenBank/DDBJ databases">
        <title>Leptospira spp. isolated from tropical soils.</title>
        <authorList>
            <person name="Thibeaux R."/>
            <person name="Iraola G."/>
            <person name="Ferres I."/>
            <person name="Bierque E."/>
            <person name="Girault D."/>
            <person name="Soupe-Gilbert M.-E."/>
            <person name="Picardeau M."/>
            <person name="Goarant C."/>
        </authorList>
    </citation>
    <scope>NUCLEOTIDE SEQUENCE [LARGE SCALE GENOMIC DNA]</scope>
    <source>
        <strain evidence="9 10">FH4-C-A2</strain>
    </source>
</reference>
<dbReference type="AlphaFoldDB" id="A0A2M9YGH4"/>
<dbReference type="InterPro" id="IPR005017">
    <property type="entry name" value="OMPP1/FadL/TodX"/>
</dbReference>
<evidence type="ECO:0000256" key="3">
    <source>
        <dbReference type="ARBA" id="ARBA00022452"/>
    </source>
</evidence>
<gene>
    <name evidence="9" type="ORF">CH362_02535</name>
</gene>
<keyword evidence="4" id="KW-0812">Transmembrane</keyword>
<dbReference type="PANTHER" id="PTHR35093:SF8">
    <property type="entry name" value="OUTER MEMBRANE PROTEIN NMB0088-RELATED"/>
    <property type="match status" value="1"/>
</dbReference>
<feature type="region of interest" description="Disordered" evidence="8">
    <location>
        <begin position="89"/>
        <end position="128"/>
    </location>
</feature>
<dbReference type="GO" id="GO:0009279">
    <property type="term" value="C:cell outer membrane"/>
    <property type="evidence" value="ECO:0007669"/>
    <property type="project" value="UniProtKB-SubCell"/>
</dbReference>
<dbReference type="OrthoDB" id="342558at2"/>
<evidence type="ECO:0000256" key="5">
    <source>
        <dbReference type="ARBA" id="ARBA00022729"/>
    </source>
</evidence>
<keyword evidence="6" id="KW-0472">Membrane</keyword>
<name>A0A2M9YGH4_9LEPT</name>
<keyword evidence="10" id="KW-1185">Reference proteome</keyword>
<evidence type="ECO:0000256" key="1">
    <source>
        <dbReference type="ARBA" id="ARBA00004571"/>
    </source>
</evidence>
<dbReference type="Pfam" id="PF03349">
    <property type="entry name" value="Toluene_X"/>
    <property type="match status" value="1"/>
</dbReference>
<keyword evidence="3" id="KW-1134">Transmembrane beta strand</keyword>
<keyword evidence="5" id="KW-0732">Signal</keyword>